<dbReference type="SUPFAM" id="SSF49599">
    <property type="entry name" value="TRAF domain-like"/>
    <property type="match status" value="1"/>
</dbReference>
<evidence type="ECO:0000313" key="15">
    <source>
        <dbReference type="Proteomes" id="UP001418222"/>
    </source>
</evidence>
<comment type="catalytic activity">
    <reaction evidence="1">
        <text>S-ubiquitinyl-[E2 ubiquitin-conjugating enzyme]-L-cysteine + [acceptor protein]-L-lysine = [E2 ubiquitin-conjugating enzyme]-L-cysteine + N(6)-ubiquitinyl-[acceptor protein]-L-lysine.</text>
        <dbReference type="EC" id="2.3.2.27"/>
    </reaction>
</comment>
<evidence type="ECO:0000313" key="14">
    <source>
        <dbReference type="EMBL" id="KAK8928209.1"/>
    </source>
</evidence>
<dbReference type="CDD" id="cd16571">
    <property type="entry name" value="RING-HC_SIAHs"/>
    <property type="match status" value="1"/>
</dbReference>
<gene>
    <name evidence="14" type="ORF">KSP39_PZI017830</name>
</gene>
<comment type="caution">
    <text evidence="14">The sequence shown here is derived from an EMBL/GenBank/DDBJ whole genome shotgun (WGS) entry which is preliminary data.</text>
</comment>
<evidence type="ECO:0000256" key="9">
    <source>
        <dbReference type="ARBA" id="ARBA00022833"/>
    </source>
</evidence>
<dbReference type="InterPro" id="IPR013010">
    <property type="entry name" value="Znf_SIAH"/>
</dbReference>
<keyword evidence="8" id="KW-0833">Ubl conjugation pathway</keyword>
<protein>
    <recommendedName>
        <fullName evidence="4">RING-type E3 ubiquitin transferase</fullName>
        <ecNumber evidence="4">2.3.2.27</ecNumber>
    </recommendedName>
</protein>
<dbReference type="AlphaFoldDB" id="A0AAP0B4N3"/>
<keyword evidence="9" id="KW-0862">Zinc</keyword>
<dbReference type="EC" id="2.3.2.27" evidence="4"/>
<dbReference type="InterPro" id="IPR001841">
    <property type="entry name" value="Znf_RING"/>
</dbReference>
<evidence type="ECO:0000256" key="7">
    <source>
        <dbReference type="ARBA" id="ARBA00022771"/>
    </source>
</evidence>
<dbReference type="PANTHER" id="PTHR46632">
    <property type="entry name" value="E3 UBIQUITIN-PROTEIN LIGASE SINA-LIKE 4"/>
    <property type="match status" value="1"/>
</dbReference>
<dbReference type="SUPFAM" id="SSF57850">
    <property type="entry name" value="RING/U-box"/>
    <property type="match status" value="1"/>
</dbReference>
<dbReference type="GO" id="GO:0008270">
    <property type="term" value="F:zinc ion binding"/>
    <property type="evidence" value="ECO:0007669"/>
    <property type="project" value="UniProtKB-KW"/>
</dbReference>
<proteinExistence type="inferred from homology"/>
<dbReference type="Gene3D" id="3.30.40.10">
    <property type="entry name" value="Zinc/RING finger domain, C3HC4 (zinc finger)"/>
    <property type="match status" value="2"/>
</dbReference>
<dbReference type="PROSITE" id="PS50089">
    <property type="entry name" value="ZF_RING_2"/>
    <property type="match status" value="1"/>
</dbReference>
<dbReference type="Pfam" id="PF21361">
    <property type="entry name" value="Sina_ZnF"/>
    <property type="match status" value="1"/>
</dbReference>
<keyword evidence="6" id="KW-0479">Metal-binding</keyword>
<dbReference type="PROSITE" id="PS51081">
    <property type="entry name" value="ZF_SIAH"/>
    <property type="match status" value="1"/>
</dbReference>
<evidence type="ECO:0000256" key="1">
    <source>
        <dbReference type="ARBA" id="ARBA00000900"/>
    </source>
</evidence>
<evidence type="ECO:0000256" key="3">
    <source>
        <dbReference type="ARBA" id="ARBA00009119"/>
    </source>
</evidence>
<evidence type="ECO:0000256" key="10">
    <source>
        <dbReference type="ARBA" id="ARBA00024004"/>
    </source>
</evidence>
<accession>A0AAP0B4N3</accession>
<organism evidence="14 15">
    <name type="scientific">Platanthera zijinensis</name>
    <dbReference type="NCBI Taxonomy" id="2320716"/>
    <lineage>
        <taxon>Eukaryota</taxon>
        <taxon>Viridiplantae</taxon>
        <taxon>Streptophyta</taxon>
        <taxon>Embryophyta</taxon>
        <taxon>Tracheophyta</taxon>
        <taxon>Spermatophyta</taxon>
        <taxon>Magnoliopsida</taxon>
        <taxon>Liliopsida</taxon>
        <taxon>Asparagales</taxon>
        <taxon>Orchidaceae</taxon>
        <taxon>Orchidoideae</taxon>
        <taxon>Orchideae</taxon>
        <taxon>Orchidinae</taxon>
        <taxon>Platanthera</taxon>
    </lineage>
</organism>
<keyword evidence="7 11" id="KW-0863">Zinc-finger</keyword>
<feature type="domain" description="RING-type" evidence="12">
    <location>
        <begin position="81"/>
        <end position="118"/>
    </location>
</feature>
<feature type="domain" description="SIAH-type" evidence="13">
    <location>
        <begin position="135"/>
        <end position="193"/>
    </location>
</feature>
<evidence type="ECO:0000256" key="6">
    <source>
        <dbReference type="ARBA" id="ARBA00022723"/>
    </source>
</evidence>
<dbReference type="InterPro" id="IPR044286">
    <property type="entry name" value="SINL_plant"/>
</dbReference>
<comment type="pathway">
    <text evidence="2">Protein modification; protein ubiquitination.</text>
</comment>
<evidence type="ECO:0000256" key="8">
    <source>
        <dbReference type="ARBA" id="ARBA00022786"/>
    </source>
</evidence>
<evidence type="ECO:0000256" key="11">
    <source>
        <dbReference type="PROSITE-ProRule" id="PRU00455"/>
    </source>
</evidence>
<comment type="similarity">
    <text evidence="3">Belongs to the SINA (Seven in absentia) family.</text>
</comment>
<dbReference type="EMBL" id="JBBWWQ010000015">
    <property type="protein sequence ID" value="KAK8928209.1"/>
    <property type="molecule type" value="Genomic_DNA"/>
</dbReference>
<evidence type="ECO:0000256" key="5">
    <source>
        <dbReference type="ARBA" id="ARBA00022679"/>
    </source>
</evidence>
<name>A0AAP0B4N3_9ASPA</name>
<dbReference type="PANTHER" id="PTHR46632:SF16">
    <property type="entry name" value="E3 UBIQUITIN-PROTEIN LIGASE SINA-LIKE 10"/>
    <property type="match status" value="1"/>
</dbReference>
<evidence type="ECO:0000256" key="2">
    <source>
        <dbReference type="ARBA" id="ARBA00004906"/>
    </source>
</evidence>
<dbReference type="Pfam" id="PF21362">
    <property type="entry name" value="Sina_RING"/>
    <property type="match status" value="1"/>
</dbReference>
<dbReference type="InterPro" id="IPR013083">
    <property type="entry name" value="Znf_RING/FYVE/PHD"/>
</dbReference>
<evidence type="ECO:0000259" key="12">
    <source>
        <dbReference type="PROSITE" id="PS50089"/>
    </source>
</evidence>
<evidence type="ECO:0000256" key="4">
    <source>
        <dbReference type="ARBA" id="ARBA00012483"/>
    </source>
</evidence>
<dbReference type="Proteomes" id="UP001418222">
    <property type="component" value="Unassembled WGS sequence"/>
</dbReference>
<evidence type="ECO:0000259" key="13">
    <source>
        <dbReference type="PROSITE" id="PS51081"/>
    </source>
</evidence>
<keyword evidence="15" id="KW-1185">Reference proteome</keyword>
<reference evidence="14 15" key="1">
    <citation type="journal article" date="2022" name="Nat. Plants">
        <title>Genomes of leafy and leafless Platanthera orchids illuminate the evolution of mycoheterotrophy.</title>
        <authorList>
            <person name="Li M.H."/>
            <person name="Liu K.W."/>
            <person name="Li Z."/>
            <person name="Lu H.C."/>
            <person name="Ye Q.L."/>
            <person name="Zhang D."/>
            <person name="Wang J.Y."/>
            <person name="Li Y.F."/>
            <person name="Zhong Z.M."/>
            <person name="Liu X."/>
            <person name="Yu X."/>
            <person name="Liu D.K."/>
            <person name="Tu X.D."/>
            <person name="Liu B."/>
            <person name="Hao Y."/>
            <person name="Liao X.Y."/>
            <person name="Jiang Y.T."/>
            <person name="Sun W.H."/>
            <person name="Chen J."/>
            <person name="Chen Y.Q."/>
            <person name="Ai Y."/>
            <person name="Zhai J.W."/>
            <person name="Wu S.S."/>
            <person name="Zhou Z."/>
            <person name="Hsiao Y.Y."/>
            <person name="Wu W.L."/>
            <person name="Chen Y.Y."/>
            <person name="Lin Y.F."/>
            <person name="Hsu J.L."/>
            <person name="Li C.Y."/>
            <person name="Wang Z.W."/>
            <person name="Zhao X."/>
            <person name="Zhong W.Y."/>
            <person name="Ma X.K."/>
            <person name="Ma L."/>
            <person name="Huang J."/>
            <person name="Chen G.Z."/>
            <person name="Huang M.Z."/>
            <person name="Huang L."/>
            <person name="Peng D.H."/>
            <person name="Luo Y.B."/>
            <person name="Zou S.Q."/>
            <person name="Chen S.P."/>
            <person name="Lan S."/>
            <person name="Tsai W.C."/>
            <person name="Van de Peer Y."/>
            <person name="Liu Z.J."/>
        </authorList>
    </citation>
    <scope>NUCLEOTIDE SEQUENCE [LARGE SCALE GENOMIC DNA]</scope>
    <source>
        <strain evidence="14">Lor287</strain>
    </source>
</reference>
<sequence length="315" mass="34323">MGRLPAAQRKKGPVSNGEAVKVDKYPGKITRKRIAVNEIEDKEAENRAVTNDDDGEFSGDVQEVRGRNAWTLQLDPALLDCPICFEPLTSPIFQCLNGHFACSLCTKKLDGGKCPSCSLQIGDIRNLGLEFVAAGARVRCPFSAFGCQDVVSYTNLLAHEAACPRAPCSCPISGCGFNCSASDLAAHIRNKHHPAAGVHEFTYGRPLRLLLRPEEPFMVLLGDDDSPVFLLARSNGGHNMPSGSVQMIVICLRPTSSSWKWDYEYKAAVSCNRTALQLTTRAVSTTLWSGDFGMNVFLFVPHGSQNVLEEKSSFP</sequence>
<keyword evidence="5" id="KW-0808">Transferase</keyword>
<comment type="function">
    <text evidence="10">E3 ubiquitin-protein ligase that mediates ubiquitination and subsequent proteasomal degradation of target proteins. E3 ubiquitin ligases accept ubiquitin from an E2 ubiquitin-conjugating enzyme in the form of a thioester and then directly transfers the ubiquitin to targeted substrates. It probably triggers the ubiquitin-mediated degradation of different substrates.</text>
</comment>
<dbReference type="InterPro" id="IPR049548">
    <property type="entry name" value="Sina-like_RING"/>
</dbReference>
<dbReference type="GO" id="GO:0061630">
    <property type="term" value="F:ubiquitin protein ligase activity"/>
    <property type="evidence" value="ECO:0007669"/>
    <property type="project" value="UniProtKB-EC"/>
</dbReference>